<keyword evidence="3" id="KW-1185">Reference proteome</keyword>
<organism evidence="2 3">
    <name type="scientific">Engystomops pustulosus</name>
    <name type="common">Tungara frog</name>
    <name type="synonym">Physalaemus pustulosus</name>
    <dbReference type="NCBI Taxonomy" id="76066"/>
    <lineage>
        <taxon>Eukaryota</taxon>
        <taxon>Metazoa</taxon>
        <taxon>Chordata</taxon>
        <taxon>Craniata</taxon>
        <taxon>Vertebrata</taxon>
        <taxon>Euteleostomi</taxon>
        <taxon>Amphibia</taxon>
        <taxon>Batrachia</taxon>
        <taxon>Anura</taxon>
        <taxon>Neobatrachia</taxon>
        <taxon>Hyloidea</taxon>
        <taxon>Leptodactylidae</taxon>
        <taxon>Leiuperinae</taxon>
        <taxon>Engystomops</taxon>
    </lineage>
</organism>
<evidence type="ECO:0000313" key="2">
    <source>
        <dbReference type="EMBL" id="KAG8590451.1"/>
    </source>
</evidence>
<dbReference type="Proteomes" id="UP000824782">
    <property type="component" value="Unassembled WGS sequence"/>
</dbReference>
<protein>
    <submittedName>
        <fullName evidence="2">Uncharacterized protein</fullName>
    </submittedName>
</protein>
<comment type="caution">
    <text evidence="2">The sequence shown here is derived from an EMBL/GenBank/DDBJ whole genome shotgun (WGS) entry which is preliminary data.</text>
</comment>
<accession>A0AAV7D0U1</accession>
<name>A0AAV7D0U1_ENGPU</name>
<proteinExistence type="predicted"/>
<sequence>MEIRVGRPVVCRPVACRPAGSAGWQEDVSANRSEEVPAGKRPGWEKEQEMVPAGDGRVGQQVGESAGRKEHCRAAGGRNVPAGAWEGRRAGRSDEDEEDVPVGWKAGHEFGAGTRVWARTGGQLYVQHSRRGPGEWH</sequence>
<gene>
    <name evidence="2" type="ORF">GDO81_006772</name>
</gene>
<evidence type="ECO:0000256" key="1">
    <source>
        <dbReference type="SAM" id="MobiDB-lite"/>
    </source>
</evidence>
<reference evidence="2" key="1">
    <citation type="thesis" date="2020" institute="ProQuest LLC" country="789 East Eisenhower Parkway, Ann Arbor, MI, USA">
        <title>Comparative Genomics and Chromosome Evolution.</title>
        <authorList>
            <person name="Mudd A.B."/>
        </authorList>
    </citation>
    <scope>NUCLEOTIDE SEQUENCE</scope>
    <source>
        <strain evidence="2">237g6f4</strain>
        <tissue evidence="2">Blood</tissue>
    </source>
</reference>
<evidence type="ECO:0000313" key="3">
    <source>
        <dbReference type="Proteomes" id="UP000824782"/>
    </source>
</evidence>
<feature type="region of interest" description="Disordered" evidence="1">
    <location>
        <begin position="19"/>
        <end position="102"/>
    </location>
</feature>
<dbReference type="AlphaFoldDB" id="A0AAV7D0U1"/>
<feature type="compositionally biased region" description="Basic and acidic residues" evidence="1">
    <location>
        <begin position="32"/>
        <end position="49"/>
    </location>
</feature>
<dbReference type="EMBL" id="WNYA01000002">
    <property type="protein sequence ID" value="KAG8590451.1"/>
    <property type="molecule type" value="Genomic_DNA"/>
</dbReference>